<evidence type="ECO:0000313" key="1">
    <source>
        <dbReference type="EMBL" id="CAA9549302.1"/>
    </source>
</evidence>
<name>A0A6J4UFF0_9BACT</name>
<accession>A0A6J4UFF0</accession>
<dbReference type="EMBL" id="CADCWF010000098">
    <property type="protein sequence ID" value="CAA9549302.1"/>
    <property type="molecule type" value="Genomic_DNA"/>
</dbReference>
<gene>
    <name evidence="1" type="ORF">AVDCRST_MAG59-1613</name>
</gene>
<protein>
    <submittedName>
        <fullName evidence="1">Uncharacterized protein</fullName>
    </submittedName>
</protein>
<dbReference type="AlphaFoldDB" id="A0A6J4UFF0"/>
<organism evidence="1">
    <name type="scientific">uncultured Thermomicrobiales bacterium</name>
    <dbReference type="NCBI Taxonomy" id="1645740"/>
    <lineage>
        <taxon>Bacteria</taxon>
        <taxon>Pseudomonadati</taxon>
        <taxon>Thermomicrobiota</taxon>
        <taxon>Thermomicrobia</taxon>
        <taxon>Thermomicrobiales</taxon>
        <taxon>environmental samples</taxon>
    </lineage>
</organism>
<proteinExistence type="predicted"/>
<reference evidence="1" key="1">
    <citation type="submission" date="2020-02" db="EMBL/GenBank/DDBJ databases">
        <authorList>
            <person name="Meier V. D."/>
        </authorList>
    </citation>
    <scope>NUCLEOTIDE SEQUENCE</scope>
    <source>
        <strain evidence="1">AVDCRST_MAG59</strain>
    </source>
</reference>
<sequence>MCESTPACDTNADCDHGLCCGGLCKECPAGQACFEGALQPDCCELKPFCTACAEALDKGEAKAPDGCGGEYQCLQEGGDPVCPPPIGKGMGREVCSSGTGDCPCDGACCGANDACFVESQEPYSEFCCVARGVAEGKSYHVCNSVCCNGPCDSATGECIGQSGRLGSYRRGPIG</sequence>